<dbReference type="PROSITE" id="PS50919">
    <property type="entry name" value="MIR"/>
    <property type="match status" value="1"/>
</dbReference>
<keyword evidence="2" id="KW-0677">Repeat</keyword>
<dbReference type="CDD" id="cd23263">
    <property type="entry name" value="beta-trefoil_MIR"/>
    <property type="match status" value="1"/>
</dbReference>
<organism evidence="4 5">
    <name type="scientific">Glomus cerebriforme</name>
    <dbReference type="NCBI Taxonomy" id="658196"/>
    <lineage>
        <taxon>Eukaryota</taxon>
        <taxon>Fungi</taxon>
        <taxon>Fungi incertae sedis</taxon>
        <taxon>Mucoromycota</taxon>
        <taxon>Glomeromycotina</taxon>
        <taxon>Glomeromycetes</taxon>
        <taxon>Glomerales</taxon>
        <taxon>Glomeraceae</taxon>
        <taxon>Glomus</taxon>
    </lineage>
</organism>
<evidence type="ECO:0000256" key="1">
    <source>
        <dbReference type="ARBA" id="ARBA00022729"/>
    </source>
</evidence>
<feature type="domain" description="MIR" evidence="3">
    <location>
        <begin position="158"/>
        <end position="216"/>
    </location>
</feature>
<dbReference type="PANTHER" id="PTHR46809">
    <property type="entry name" value="STROMAL CELL-DERIVED FACTOR 2-LIKE PROTEIN"/>
    <property type="match status" value="1"/>
</dbReference>
<dbReference type="AlphaFoldDB" id="A0A397SZJ4"/>
<keyword evidence="1" id="KW-0732">Signal</keyword>
<dbReference type="PANTHER" id="PTHR46809:SF2">
    <property type="entry name" value="GH21273P"/>
    <property type="match status" value="1"/>
</dbReference>
<evidence type="ECO:0000313" key="4">
    <source>
        <dbReference type="EMBL" id="RIA90459.1"/>
    </source>
</evidence>
<protein>
    <recommendedName>
        <fullName evidence="3">MIR domain-containing protein</fullName>
    </recommendedName>
</protein>
<keyword evidence="5" id="KW-1185">Reference proteome</keyword>
<reference evidence="4 5" key="1">
    <citation type="submission" date="2018-06" db="EMBL/GenBank/DDBJ databases">
        <title>Comparative genomics reveals the genomic features of Rhizophagus irregularis, R. cerebriforme, R. diaphanum and Gigaspora rosea, and their symbiotic lifestyle signature.</title>
        <authorList>
            <person name="Morin E."/>
            <person name="San Clemente H."/>
            <person name="Chen E.C.H."/>
            <person name="De La Providencia I."/>
            <person name="Hainaut M."/>
            <person name="Kuo A."/>
            <person name="Kohler A."/>
            <person name="Murat C."/>
            <person name="Tang N."/>
            <person name="Roy S."/>
            <person name="Loubradou J."/>
            <person name="Henrissat B."/>
            <person name="Grigoriev I.V."/>
            <person name="Corradi N."/>
            <person name="Roux C."/>
            <person name="Martin F.M."/>
        </authorList>
    </citation>
    <scope>NUCLEOTIDE SEQUENCE [LARGE SCALE GENOMIC DNA]</scope>
    <source>
        <strain evidence="4 5">DAOM 227022</strain>
    </source>
</reference>
<evidence type="ECO:0000313" key="5">
    <source>
        <dbReference type="Proteomes" id="UP000265703"/>
    </source>
</evidence>
<dbReference type="EMBL" id="QKYT01000181">
    <property type="protein sequence ID" value="RIA90459.1"/>
    <property type="molecule type" value="Genomic_DNA"/>
</dbReference>
<gene>
    <name evidence="4" type="ORF">C1645_823371</name>
</gene>
<comment type="caution">
    <text evidence="4">The sequence shown here is derived from an EMBL/GenBank/DDBJ whole genome shotgun (WGS) entry which is preliminary data.</text>
</comment>
<evidence type="ECO:0000256" key="2">
    <source>
        <dbReference type="ARBA" id="ARBA00022737"/>
    </source>
</evidence>
<dbReference type="Pfam" id="PF08709">
    <property type="entry name" value="Ins145_P3_rec"/>
    <property type="match status" value="1"/>
</dbReference>
<name>A0A397SZJ4_9GLOM</name>
<proteinExistence type="predicted"/>
<evidence type="ECO:0000259" key="3">
    <source>
        <dbReference type="PROSITE" id="PS50919"/>
    </source>
</evidence>
<sequence>MELPTYNGTCHPGEYVRQMRAFCKLNRVTNEPEILELCILRINSSIYVPKDIYTLDELIKVLMSHPTFNIFKDSCKRKLQVMKYIPEKEGNYTATFLASFRSLCNDAEINDPEEIKNLLFNACSSNEFSRHEFKKSVNGINSVDKIFKAFSDVVFDEIKVIKYGSLITLKHVATGKYLSSCNIKYQSGSRQQMVFASEKSDGNSNALNALWVLNSCSSFQSDKIFYGDDIYLTHKATGNELYLERYHKSPTTGFAEVHCRSDYYYSTLRCNSATKNNKRPYVKTKDLITLKSSDFSSDHSDDNSDNPDNYILCSNNFKFAIGNKVYQEVVGHRGRFNGNDEWQIELVEIQDI</sequence>
<dbReference type="Proteomes" id="UP000265703">
    <property type="component" value="Unassembled WGS sequence"/>
</dbReference>
<dbReference type="SUPFAM" id="SSF82109">
    <property type="entry name" value="MIR domain"/>
    <property type="match status" value="1"/>
</dbReference>
<dbReference type="SMART" id="SM00472">
    <property type="entry name" value="MIR"/>
    <property type="match status" value="1"/>
</dbReference>
<dbReference type="InterPro" id="IPR014821">
    <property type="entry name" value="Ins145_P3_rcpt"/>
</dbReference>
<dbReference type="InterPro" id="IPR016093">
    <property type="entry name" value="MIR_motif"/>
</dbReference>
<dbReference type="Gene3D" id="2.80.10.50">
    <property type="match status" value="1"/>
</dbReference>
<dbReference type="OrthoDB" id="5588846at2759"/>
<accession>A0A397SZJ4</accession>
<dbReference type="InterPro" id="IPR036300">
    <property type="entry name" value="MIR_dom_sf"/>
</dbReference>